<gene>
    <name evidence="1" type="ORF">DPCES_2560</name>
</gene>
<evidence type="ECO:0000313" key="1">
    <source>
        <dbReference type="EMBL" id="CDX02447.1"/>
    </source>
</evidence>
<organism evidence="1">
    <name type="scientific">Desulfitobacterium hafniense</name>
    <name type="common">Desulfitobacterium frappieri</name>
    <dbReference type="NCBI Taxonomy" id="49338"/>
    <lineage>
        <taxon>Bacteria</taxon>
        <taxon>Bacillati</taxon>
        <taxon>Bacillota</taxon>
        <taxon>Clostridia</taxon>
        <taxon>Eubacteriales</taxon>
        <taxon>Desulfitobacteriaceae</taxon>
        <taxon>Desulfitobacterium</taxon>
    </lineage>
</organism>
<dbReference type="Gene3D" id="1.10.287.4300">
    <property type="entry name" value="Stage III sporulation protein AH-like"/>
    <property type="match status" value="1"/>
</dbReference>
<dbReference type="AlphaFoldDB" id="A0A098B252"/>
<name>A0A098B252_DESHA</name>
<dbReference type="PATRIC" id="fig|49338.4.peg.2750"/>
<accession>A0A098B252</accession>
<dbReference type="Pfam" id="PF12685">
    <property type="entry name" value="SpoIIIAH"/>
    <property type="match status" value="1"/>
</dbReference>
<dbReference type="RefSeq" id="WP_005810916.1">
    <property type="nucleotide sequence ID" value="NZ_CABKQQ010000029.1"/>
</dbReference>
<reference evidence="1" key="1">
    <citation type="submission" date="2014-07" db="EMBL/GenBank/DDBJ databases">
        <authorList>
            <person name="Hornung V.Bastian."/>
        </authorList>
    </citation>
    <scope>NUCLEOTIDE SEQUENCE</scope>
    <source>
        <strain evidence="1">PCE-S</strain>
    </source>
</reference>
<dbReference type="InterPro" id="IPR024232">
    <property type="entry name" value="SpoIIIAH"/>
</dbReference>
<dbReference type="InterPro" id="IPR038503">
    <property type="entry name" value="SpoIIIAH_sf"/>
</dbReference>
<sequence>MKVMTLKRWGDLKKGQKWVLVGSVIVALLVLYAFWQLVFGDEPLSQPTHESMPVQVQPEGQSIYFSAEVVKPLPQGGDYFVNYRLQREASRQEAKTMLAPLLDSNVVKTREEAQEKWLQLSHKIQKEEEIENLLKISGIKDAIADLGNNEVAVIVYAPNLEGTEIKVIQDIVFRVTNTAKEQVRIAYRY</sequence>
<proteinExistence type="predicted"/>
<dbReference type="EMBL" id="LK996017">
    <property type="protein sequence ID" value="CDX02447.1"/>
    <property type="molecule type" value="Genomic_DNA"/>
</dbReference>
<protein>
    <submittedName>
        <fullName evidence="1">SpoIIIAH-like protein</fullName>
    </submittedName>
</protein>